<feature type="transmembrane region" description="Helical" evidence="8">
    <location>
        <begin position="125"/>
        <end position="144"/>
    </location>
</feature>
<evidence type="ECO:0000313" key="10">
    <source>
        <dbReference type="EMBL" id="CCU78634.1"/>
    </source>
</evidence>
<dbReference type="AlphaFoldDB" id="M5DZC4"/>
<organism evidence="10 11">
    <name type="scientific">Halanaerobium saccharolyticum subsp. saccharolyticum DSM 6643</name>
    <dbReference type="NCBI Taxonomy" id="1293054"/>
    <lineage>
        <taxon>Bacteria</taxon>
        <taxon>Bacillati</taxon>
        <taxon>Bacillota</taxon>
        <taxon>Clostridia</taxon>
        <taxon>Halanaerobiales</taxon>
        <taxon>Halanaerobiaceae</taxon>
        <taxon>Halanaerobium</taxon>
    </lineage>
</organism>
<evidence type="ECO:0000256" key="5">
    <source>
        <dbReference type="ARBA" id="ARBA00022777"/>
    </source>
</evidence>
<dbReference type="RefSeq" id="WP_005487991.1">
    <property type="nucleotide sequence ID" value="NZ_CAUI01000005.1"/>
</dbReference>
<dbReference type="PROSITE" id="PS50109">
    <property type="entry name" value="HIS_KIN"/>
    <property type="match status" value="1"/>
</dbReference>
<proteinExistence type="predicted"/>
<dbReference type="Pfam" id="PF02518">
    <property type="entry name" value="HATPase_c"/>
    <property type="match status" value="1"/>
</dbReference>
<dbReference type="eggNOG" id="COG2205">
    <property type="taxonomic scope" value="Bacteria"/>
</dbReference>
<evidence type="ECO:0000313" key="11">
    <source>
        <dbReference type="Proteomes" id="UP000012063"/>
    </source>
</evidence>
<keyword evidence="4" id="KW-0808">Transferase</keyword>
<dbReference type="CDD" id="cd00082">
    <property type="entry name" value="HisKA"/>
    <property type="match status" value="1"/>
</dbReference>
<dbReference type="EMBL" id="CAUI01000005">
    <property type="protein sequence ID" value="CCU78634.1"/>
    <property type="molecule type" value="Genomic_DNA"/>
</dbReference>
<sequence length="430" mass="49927">MKKIIMISLILWILSLFLLYFTVNQAELQSQDYLVNINRIQNWVETQELENLNRELELSDFSSEELGNITAVKIIDLKNLNQNTAQEFLAVELDDYRYLYRYLAGKEQLVRYQLQLNENSSFINFIYAGLLLTLIFSFFLSFYYKNEKEIIVPLKNASELPEKMALGQLKSLKIKTKNKYLKKLSWGLDMLQEKLKAEKEKNYQLEKDHKTMVAGLAHDIRTPLSTIKNYAIALEEEVYTEAEAIKRALKIIISRTDEIERLSRKLIKSSEKDLEFDSFEAENQELYLNEIHSKLINIISEKTERLPLKFEAESPPENLLLKADLNLLDQLFNNIVDNAIKYGDLKKLNLSYSSEDYYQLLELENTGTHIPEKELKHIFNSYYRGSNAEAESGFGLGLFISKKIMTSLKGDIYAQNTAEGVKIVLVFKIA</sequence>
<evidence type="ECO:0000256" key="8">
    <source>
        <dbReference type="SAM" id="Phobius"/>
    </source>
</evidence>
<dbReference type="InterPro" id="IPR036890">
    <property type="entry name" value="HATPase_C_sf"/>
</dbReference>
<protein>
    <recommendedName>
        <fullName evidence="3">histidine kinase</fullName>
        <ecNumber evidence="3">2.7.13.3</ecNumber>
    </recommendedName>
</protein>
<evidence type="ECO:0000256" key="6">
    <source>
        <dbReference type="ARBA" id="ARBA00023012"/>
    </source>
</evidence>
<dbReference type="GO" id="GO:0016036">
    <property type="term" value="P:cellular response to phosphate starvation"/>
    <property type="evidence" value="ECO:0007669"/>
    <property type="project" value="TreeGrafter"/>
</dbReference>
<dbReference type="PANTHER" id="PTHR45453:SF3">
    <property type="entry name" value="HISTIDINE KINASE"/>
    <property type="match status" value="1"/>
</dbReference>
<dbReference type="PANTHER" id="PTHR45453">
    <property type="entry name" value="PHOSPHATE REGULON SENSOR PROTEIN PHOR"/>
    <property type="match status" value="1"/>
</dbReference>
<comment type="caution">
    <text evidence="10">The sequence shown here is derived from an EMBL/GenBank/DDBJ whole genome shotgun (WGS) entry which is preliminary data.</text>
</comment>
<dbReference type="SMART" id="SM00387">
    <property type="entry name" value="HATPase_c"/>
    <property type="match status" value="1"/>
</dbReference>
<dbReference type="InParanoid" id="M5DZC4"/>
<evidence type="ECO:0000256" key="7">
    <source>
        <dbReference type="SAM" id="Coils"/>
    </source>
</evidence>
<keyword evidence="8" id="KW-1133">Transmembrane helix</keyword>
<evidence type="ECO:0000256" key="4">
    <source>
        <dbReference type="ARBA" id="ARBA00022679"/>
    </source>
</evidence>
<dbReference type="InterPro" id="IPR005467">
    <property type="entry name" value="His_kinase_dom"/>
</dbReference>
<keyword evidence="5 10" id="KW-0418">Kinase</keyword>
<keyword evidence="7" id="KW-0175">Coiled coil</keyword>
<name>M5DZC4_9FIRM</name>
<dbReference type="InterPro" id="IPR036097">
    <property type="entry name" value="HisK_dim/P_sf"/>
</dbReference>
<dbReference type="EC" id="2.7.13.3" evidence="3"/>
<dbReference type="GO" id="GO:0005886">
    <property type="term" value="C:plasma membrane"/>
    <property type="evidence" value="ECO:0007669"/>
    <property type="project" value="TreeGrafter"/>
</dbReference>
<dbReference type="Gene3D" id="1.10.287.130">
    <property type="match status" value="1"/>
</dbReference>
<dbReference type="InterPro" id="IPR003661">
    <property type="entry name" value="HisK_dim/P_dom"/>
</dbReference>
<feature type="domain" description="Histidine kinase" evidence="9">
    <location>
        <begin position="215"/>
        <end position="430"/>
    </location>
</feature>
<dbReference type="InterPro" id="IPR050351">
    <property type="entry name" value="BphY/WalK/GraS-like"/>
</dbReference>
<dbReference type="GO" id="GO:0004721">
    <property type="term" value="F:phosphoprotein phosphatase activity"/>
    <property type="evidence" value="ECO:0007669"/>
    <property type="project" value="TreeGrafter"/>
</dbReference>
<evidence type="ECO:0000256" key="1">
    <source>
        <dbReference type="ARBA" id="ARBA00000085"/>
    </source>
</evidence>
<comment type="subcellular location">
    <subcellularLocation>
        <location evidence="2">Membrane</location>
    </subcellularLocation>
</comment>
<dbReference type="InterPro" id="IPR003594">
    <property type="entry name" value="HATPase_dom"/>
</dbReference>
<keyword evidence="6" id="KW-0902">Two-component regulatory system</keyword>
<keyword evidence="8" id="KW-0472">Membrane</keyword>
<keyword evidence="8" id="KW-0812">Transmembrane</keyword>
<keyword evidence="11" id="KW-1185">Reference proteome</keyword>
<dbReference type="SUPFAM" id="SSF47384">
    <property type="entry name" value="Homodimeric domain of signal transducing histidine kinase"/>
    <property type="match status" value="1"/>
</dbReference>
<dbReference type="SUPFAM" id="SSF55874">
    <property type="entry name" value="ATPase domain of HSP90 chaperone/DNA topoisomerase II/histidine kinase"/>
    <property type="match status" value="1"/>
</dbReference>
<dbReference type="STRING" id="1293054.HSACCH_00775"/>
<dbReference type="Pfam" id="PF00512">
    <property type="entry name" value="HisKA"/>
    <property type="match status" value="1"/>
</dbReference>
<dbReference type="SMART" id="SM00388">
    <property type="entry name" value="HisKA"/>
    <property type="match status" value="1"/>
</dbReference>
<feature type="coiled-coil region" evidence="7">
    <location>
        <begin position="181"/>
        <end position="208"/>
    </location>
</feature>
<dbReference type="CDD" id="cd00075">
    <property type="entry name" value="HATPase"/>
    <property type="match status" value="1"/>
</dbReference>
<accession>M5DZC4</accession>
<dbReference type="GO" id="GO:0000155">
    <property type="term" value="F:phosphorelay sensor kinase activity"/>
    <property type="evidence" value="ECO:0007669"/>
    <property type="project" value="InterPro"/>
</dbReference>
<comment type="catalytic activity">
    <reaction evidence="1">
        <text>ATP + protein L-histidine = ADP + protein N-phospho-L-histidine.</text>
        <dbReference type="EC" id="2.7.13.3"/>
    </reaction>
</comment>
<gene>
    <name evidence="10" type="ORF">HSACCH_00775</name>
</gene>
<evidence type="ECO:0000256" key="2">
    <source>
        <dbReference type="ARBA" id="ARBA00004370"/>
    </source>
</evidence>
<dbReference type="Gene3D" id="3.30.565.10">
    <property type="entry name" value="Histidine kinase-like ATPase, C-terminal domain"/>
    <property type="match status" value="1"/>
</dbReference>
<dbReference type="OrthoDB" id="9780718at2"/>
<reference evidence="11" key="1">
    <citation type="journal article" date="2013" name="Genome Announc.">
        <title>Genome Sequence of Halanaerobium saccharolyticum subsp. saccharolyticum Strain DSM 6643T, a Halophilic Hydrogen-Producing Bacterium.</title>
        <authorList>
            <person name="Kivisto A."/>
            <person name="Larjo A."/>
            <person name="Ciranna A."/>
            <person name="Santala V."/>
            <person name="Roos C."/>
            <person name="Karp M."/>
        </authorList>
    </citation>
    <scope>NUCLEOTIDE SEQUENCE [LARGE SCALE GENOMIC DNA]</scope>
    <source>
        <strain evidence="11">DSM 6643</strain>
    </source>
</reference>
<evidence type="ECO:0000256" key="3">
    <source>
        <dbReference type="ARBA" id="ARBA00012438"/>
    </source>
</evidence>
<evidence type="ECO:0000259" key="9">
    <source>
        <dbReference type="PROSITE" id="PS50109"/>
    </source>
</evidence>
<dbReference type="Proteomes" id="UP000012063">
    <property type="component" value="Unassembled WGS sequence"/>
</dbReference>